<keyword evidence="4" id="KW-1185">Reference proteome</keyword>
<dbReference type="PRINTS" id="PR00069">
    <property type="entry name" value="ALDKETRDTASE"/>
</dbReference>
<dbReference type="PANTHER" id="PTHR43364">
    <property type="entry name" value="NADH-SPECIFIC METHYLGLYOXAL REDUCTASE-RELATED"/>
    <property type="match status" value="1"/>
</dbReference>
<reference evidence="4" key="1">
    <citation type="journal article" date="2019" name="Int. J. Syst. Evol. Microbiol.">
        <title>The Global Catalogue of Microorganisms (GCM) 10K type strain sequencing project: providing services to taxonomists for standard genome sequencing and annotation.</title>
        <authorList>
            <consortium name="The Broad Institute Genomics Platform"/>
            <consortium name="The Broad Institute Genome Sequencing Center for Infectious Disease"/>
            <person name="Wu L."/>
            <person name="Ma J."/>
        </authorList>
    </citation>
    <scope>NUCLEOTIDE SEQUENCE [LARGE SCALE GENOMIC DNA]</scope>
    <source>
        <strain evidence="4">JCM 17810</strain>
    </source>
</reference>
<gene>
    <name evidence="3" type="ORF">GCM10023169_29770</name>
</gene>
<accession>A0ABP8LF96</accession>
<dbReference type="PANTHER" id="PTHR43364:SF4">
    <property type="entry name" value="NAD(P)-LINKED OXIDOREDUCTASE SUPERFAMILY PROTEIN"/>
    <property type="match status" value="1"/>
</dbReference>
<comment type="caution">
    <text evidence="3">The sequence shown here is derived from an EMBL/GenBank/DDBJ whole genome shotgun (WGS) entry which is preliminary data.</text>
</comment>
<dbReference type="Gene3D" id="3.20.20.100">
    <property type="entry name" value="NADP-dependent oxidoreductase domain"/>
    <property type="match status" value="1"/>
</dbReference>
<protein>
    <submittedName>
        <fullName evidence="3">Aldo/keto reductase</fullName>
    </submittedName>
</protein>
<dbReference type="InterPro" id="IPR036812">
    <property type="entry name" value="NAD(P)_OxRdtase_dom_sf"/>
</dbReference>
<dbReference type="EMBL" id="BAABGN010000012">
    <property type="protein sequence ID" value="GAA4428548.1"/>
    <property type="molecule type" value="Genomic_DNA"/>
</dbReference>
<evidence type="ECO:0000313" key="3">
    <source>
        <dbReference type="EMBL" id="GAA4428548.1"/>
    </source>
</evidence>
<evidence type="ECO:0000259" key="2">
    <source>
        <dbReference type="Pfam" id="PF00248"/>
    </source>
</evidence>
<dbReference type="SUPFAM" id="SSF51430">
    <property type="entry name" value="NAD(P)-linked oxidoreductase"/>
    <property type="match status" value="1"/>
</dbReference>
<dbReference type="InterPro" id="IPR050523">
    <property type="entry name" value="AKR_Detox_Biosynth"/>
</dbReference>
<evidence type="ECO:0000313" key="4">
    <source>
        <dbReference type="Proteomes" id="UP001500622"/>
    </source>
</evidence>
<organism evidence="3 4">
    <name type="scientific">Georgenia halophila</name>
    <dbReference type="NCBI Taxonomy" id="620889"/>
    <lineage>
        <taxon>Bacteria</taxon>
        <taxon>Bacillati</taxon>
        <taxon>Actinomycetota</taxon>
        <taxon>Actinomycetes</taxon>
        <taxon>Micrococcales</taxon>
        <taxon>Bogoriellaceae</taxon>
        <taxon>Georgenia</taxon>
    </lineage>
</organism>
<name>A0ABP8LF96_9MICO</name>
<keyword evidence="1" id="KW-0560">Oxidoreductase</keyword>
<dbReference type="RefSeq" id="WP_345217060.1">
    <property type="nucleotide sequence ID" value="NZ_BAABGN010000012.1"/>
</dbReference>
<dbReference type="InterPro" id="IPR023210">
    <property type="entry name" value="NADP_OxRdtase_dom"/>
</dbReference>
<dbReference type="Pfam" id="PF00248">
    <property type="entry name" value="Aldo_ket_red"/>
    <property type="match status" value="1"/>
</dbReference>
<dbReference type="InterPro" id="IPR020471">
    <property type="entry name" value="AKR"/>
</dbReference>
<proteinExistence type="predicted"/>
<dbReference type="Proteomes" id="UP001500622">
    <property type="component" value="Unassembled WGS sequence"/>
</dbReference>
<feature type="domain" description="NADP-dependent oxidoreductase" evidence="2">
    <location>
        <begin position="12"/>
        <end position="307"/>
    </location>
</feature>
<evidence type="ECO:0000256" key="1">
    <source>
        <dbReference type="ARBA" id="ARBA00023002"/>
    </source>
</evidence>
<sequence length="320" mass="34735">MNPEVTLPDGRVVLGTMTFGDSIGESDAASVLDIYLSAGGRHVDTANGYAGGASEEILGSLLRGRDDLFVASKVGIPHPDSEGFPPLSREAILRSIDGSLRRLGRDQIDLYYLHQPDPDTPILETLETLAGLLQEGRIRSWGLSNFASWQLVDLANNASSIGLAAPLASQQMYNAICRKIEDEFVAAAKYAATPIIAYNPLAGGLLTDRHRYENKPQHGRFGEGRLGAMYIERYWDPRIFEAIDRLRTVVGRSGLSMAELSLRWLLSKPQISGLLVGGSQTNHVAENLDMAAKGQLDAELVSAVDAIGNWLAGPVPHYKR</sequence>